<name>A0ABN2QCI4_9PSEU</name>
<dbReference type="Gene3D" id="3.40.50.720">
    <property type="entry name" value="NAD(P)-binding Rossmann-like Domain"/>
    <property type="match status" value="1"/>
</dbReference>
<dbReference type="SUPFAM" id="SSF51735">
    <property type="entry name" value="NAD(P)-binding Rossmann-fold domains"/>
    <property type="match status" value="1"/>
</dbReference>
<dbReference type="PRINTS" id="PR00080">
    <property type="entry name" value="SDRFAMILY"/>
</dbReference>
<evidence type="ECO:0000256" key="2">
    <source>
        <dbReference type="ARBA" id="ARBA00023002"/>
    </source>
</evidence>
<gene>
    <name evidence="4" type="ORF">GCM10009754_17820</name>
</gene>
<proteinExistence type="inferred from homology"/>
<comment type="caution">
    <text evidence="4">The sequence shown here is derived from an EMBL/GenBank/DDBJ whole genome shotgun (WGS) entry which is preliminary data.</text>
</comment>
<dbReference type="PANTHER" id="PTHR44196:SF1">
    <property type="entry name" value="DEHYDROGENASE_REDUCTASE SDR FAMILY MEMBER 7B"/>
    <property type="match status" value="1"/>
</dbReference>
<dbReference type="PRINTS" id="PR00081">
    <property type="entry name" value="GDHRDH"/>
</dbReference>
<keyword evidence="5" id="KW-1185">Reference proteome</keyword>
<keyword evidence="2" id="KW-0560">Oxidoreductase</keyword>
<reference evidence="4 5" key="1">
    <citation type="journal article" date="2019" name="Int. J. Syst. Evol. Microbiol.">
        <title>The Global Catalogue of Microorganisms (GCM) 10K type strain sequencing project: providing services to taxonomists for standard genome sequencing and annotation.</title>
        <authorList>
            <consortium name="The Broad Institute Genomics Platform"/>
            <consortium name="The Broad Institute Genome Sequencing Center for Infectious Disease"/>
            <person name="Wu L."/>
            <person name="Ma J."/>
        </authorList>
    </citation>
    <scope>NUCLEOTIDE SEQUENCE [LARGE SCALE GENOMIC DNA]</scope>
    <source>
        <strain evidence="4 5">JCM 14545</strain>
    </source>
</reference>
<dbReference type="PANTHER" id="PTHR44196">
    <property type="entry name" value="DEHYDROGENASE/REDUCTASE SDR FAMILY MEMBER 7B"/>
    <property type="match status" value="1"/>
</dbReference>
<evidence type="ECO:0000256" key="1">
    <source>
        <dbReference type="ARBA" id="ARBA00006484"/>
    </source>
</evidence>
<dbReference type="InterPro" id="IPR002347">
    <property type="entry name" value="SDR_fam"/>
</dbReference>
<organism evidence="4 5">
    <name type="scientific">Amycolatopsis minnesotensis</name>
    <dbReference type="NCBI Taxonomy" id="337894"/>
    <lineage>
        <taxon>Bacteria</taxon>
        <taxon>Bacillati</taxon>
        <taxon>Actinomycetota</taxon>
        <taxon>Actinomycetes</taxon>
        <taxon>Pseudonocardiales</taxon>
        <taxon>Pseudonocardiaceae</taxon>
        <taxon>Amycolatopsis</taxon>
    </lineage>
</organism>
<evidence type="ECO:0000313" key="5">
    <source>
        <dbReference type="Proteomes" id="UP001501116"/>
    </source>
</evidence>
<dbReference type="Proteomes" id="UP001501116">
    <property type="component" value="Unassembled WGS sequence"/>
</dbReference>
<dbReference type="Pfam" id="PF00106">
    <property type="entry name" value="adh_short"/>
    <property type="match status" value="1"/>
</dbReference>
<comment type="similarity">
    <text evidence="1 3">Belongs to the short-chain dehydrogenases/reductases (SDR) family.</text>
</comment>
<sequence>MLLAGKVRGMTLRKNIVITGASSGLGEGMARGFAAKGRNLGLCARRTDRLEKLAAELKAEYPGIEVVVHPLDVNDHDEVFKVFGEFRADLGTVDRVVVNAGLGKGQPVGKGRFDANKQTLETNLVAGLAQCEAAMQIFRDERAGHLVVVSSFSALRGLPRNVTAYAASKAGLSALADGIRTDVHGTPIKVTTLLPGYIESEMNARAGGNLLVTKADAGARALVKAIESEPAKAYVPTLPWALLSPVMRFAPPWLLRKFV</sequence>
<dbReference type="NCBIfam" id="NF006099">
    <property type="entry name" value="PRK08251.1"/>
    <property type="match status" value="1"/>
</dbReference>
<accession>A0ABN2QCI4</accession>
<dbReference type="InterPro" id="IPR036291">
    <property type="entry name" value="NAD(P)-bd_dom_sf"/>
</dbReference>
<evidence type="ECO:0000313" key="4">
    <source>
        <dbReference type="EMBL" id="GAA1949611.1"/>
    </source>
</evidence>
<evidence type="ECO:0000256" key="3">
    <source>
        <dbReference type="RuleBase" id="RU000363"/>
    </source>
</evidence>
<protein>
    <submittedName>
        <fullName evidence="4">SDR family oxidoreductase</fullName>
    </submittedName>
</protein>
<dbReference type="EMBL" id="BAAANN010000005">
    <property type="protein sequence ID" value="GAA1949611.1"/>
    <property type="molecule type" value="Genomic_DNA"/>
</dbReference>